<organism evidence="2 3">
    <name type="scientific">Yoonia ponticola</name>
    <dbReference type="NCBI Taxonomy" id="1524255"/>
    <lineage>
        <taxon>Bacteria</taxon>
        <taxon>Pseudomonadati</taxon>
        <taxon>Pseudomonadota</taxon>
        <taxon>Alphaproteobacteria</taxon>
        <taxon>Rhodobacterales</taxon>
        <taxon>Paracoccaceae</taxon>
        <taxon>Yoonia</taxon>
    </lineage>
</organism>
<keyword evidence="3" id="KW-1185">Reference proteome</keyword>
<keyword evidence="1" id="KW-0472">Membrane</keyword>
<evidence type="ECO:0000256" key="1">
    <source>
        <dbReference type="SAM" id="Phobius"/>
    </source>
</evidence>
<evidence type="ECO:0000313" key="2">
    <source>
        <dbReference type="EMBL" id="MBB5722938.1"/>
    </source>
</evidence>
<sequence length="172" mass="18699">MADFFRPEAKALIWRFRDVWGALLVLGLGIYWAATGYGFVVWLGFFIAGLGVVLLVAGIQRGRFRQGNDGPGVVQITERRLAYFGPLSGGVMDINDLSRLSFDPTGHPAPYWILTGPEARDIAIPTTAAGAEALFDAFSSLPGIKTEAILGVLSDPPDHQVVIWSRPVHLLH</sequence>
<dbReference type="EMBL" id="JACIJM010000007">
    <property type="protein sequence ID" value="MBB5722938.1"/>
    <property type="molecule type" value="Genomic_DNA"/>
</dbReference>
<dbReference type="RefSeq" id="WP_183529683.1">
    <property type="nucleotide sequence ID" value="NZ_JACIJM010000007.1"/>
</dbReference>
<feature type="transmembrane region" description="Helical" evidence="1">
    <location>
        <begin position="12"/>
        <end position="33"/>
    </location>
</feature>
<evidence type="ECO:0000313" key="3">
    <source>
        <dbReference type="Proteomes" id="UP000535415"/>
    </source>
</evidence>
<accession>A0A7W9BLU0</accession>
<keyword evidence="1" id="KW-1133">Transmembrane helix</keyword>
<feature type="transmembrane region" description="Helical" evidence="1">
    <location>
        <begin position="39"/>
        <end position="59"/>
    </location>
</feature>
<proteinExistence type="predicted"/>
<name>A0A7W9BLU0_9RHOB</name>
<gene>
    <name evidence="2" type="ORF">FHS72_002574</name>
</gene>
<dbReference type="Proteomes" id="UP000535415">
    <property type="component" value="Unassembled WGS sequence"/>
</dbReference>
<dbReference type="AlphaFoldDB" id="A0A7W9BLU0"/>
<keyword evidence="1" id="KW-0812">Transmembrane</keyword>
<reference evidence="2 3" key="1">
    <citation type="submission" date="2020-08" db="EMBL/GenBank/DDBJ databases">
        <title>Genomic Encyclopedia of Type Strains, Phase IV (KMG-IV): sequencing the most valuable type-strain genomes for metagenomic binning, comparative biology and taxonomic classification.</title>
        <authorList>
            <person name="Goeker M."/>
        </authorList>
    </citation>
    <scope>NUCLEOTIDE SEQUENCE [LARGE SCALE GENOMIC DNA]</scope>
    <source>
        <strain evidence="2 3">DSM 101064</strain>
    </source>
</reference>
<protein>
    <submittedName>
        <fullName evidence="2">Uncharacterized protein</fullName>
    </submittedName>
</protein>
<comment type="caution">
    <text evidence="2">The sequence shown here is derived from an EMBL/GenBank/DDBJ whole genome shotgun (WGS) entry which is preliminary data.</text>
</comment>